<name>A0AAV6TUJ7_9ARAC</name>
<evidence type="ECO:0000313" key="2">
    <source>
        <dbReference type="Proteomes" id="UP000827092"/>
    </source>
</evidence>
<comment type="caution">
    <text evidence="1">The sequence shown here is derived from an EMBL/GenBank/DDBJ whole genome shotgun (WGS) entry which is preliminary data.</text>
</comment>
<dbReference type="EMBL" id="JAFNEN010000950">
    <property type="protein sequence ID" value="KAG8175782.1"/>
    <property type="molecule type" value="Genomic_DNA"/>
</dbReference>
<organism evidence="1 2">
    <name type="scientific">Oedothorax gibbosus</name>
    <dbReference type="NCBI Taxonomy" id="931172"/>
    <lineage>
        <taxon>Eukaryota</taxon>
        <taxon>Metazoa</taxon>
        <taxon>Ecdysozoa</taxon>
        <taxon>Arthropoda</taxon>
        <taxon>Chelicerata</taxon>
        <taxon>Arachnida</taxon>
        <taxon>Araneae</taxon>
        <taxon>Araneomorphae</taxon>
        <taxon>Entelegynae</taxon>
        <taxon>Araneoidea</taxon>
        <taxon>Linyphiidae</taxon>
        <taxon>Erigoninae</taxon>
        <taxon>Oedothorax</taxon>
    </lineage>
</organism>
<proteinExistence type="predicted"/>
<evidence type="ECO:0000313" key="1">
    <source>
        <dbReference type="EMBL" id="KAG8175782.1"/>
    </source>
</evidence>
<dbReference type="Proteomes" id="UP000827092">
    <property type="component" value="Unassembled WGS sequence"/>
</dbReference>
<keyword evidence="2" id="KW-1185">Reference proteome</keyword>
<gene>
    <name evidence="1" type="ORF">JTE90_029266</name>
</gene>
<dbReference type="AlphaFoldDB" id="A0AAV6TUJ7"/>
<reference evidence="1 2" key="1">
    <citation type="journal article" date="2022" name="Nat. Ecol. Evol.">
        <title>A masculinizing supergene underlies an exaggerated male reproductive morph in a spider.</title>
        <authorList>
            <person name="Hendrickx F."/>
            <person name="De Corte Z."/>
            <person name="Sonet G."/>
            <person name="Van Belleghem S.M."/>
            <person name="Kostlbacher S."/>
            <person name="Vangestel C."/>
        </authorList>
    </citation>
    <scope>NUCLEOTIDE SEQUENCE [LARGE SCALE GENOMIC DNA]</scope>
    <source>
        <strain evidence="1">W744_W776</strain>
    </source>
</reference>
<sequence length="87" mass="10289">MSTDSAEFRKEKLVFNLKDIWEMEQMTILQSESSLWKEQFTHMTSHIPAIAYGNKYESLVKTQIRSVYPNSLVRTLLCLSWQHHPMV</sequence>
<protein>
    <submittedName>
        <fullName evidence="1">Uncharacterized protein</fullName>
    </submittedName>
</protein>
<accession>A0AAV6TUJ7</accession>